<sequence length="131" mass="14965">MARLHSHQIHHRAMLNRIHFFFYSAAIIALLHRHIVAISLAATFSLLFLADLTLAFMWLLSQGFRWRPILRQEFPHLLRQETHPLPALDVFICTAEPIKEPPESVVSTTLSAMTFDCPADRLSVYVSDDGS</sequence>
<evidence type="ECO:0000313" key="9">
    <source>
        <dbReference type="EMBL" id="KAK8971422.1"/>
    </source>
</evidence>
<evidence type="ECO:0000256" key="2">
    <source>
        <dbReference type="ARBA" id="ARBA00022676"/>
    </source>
</evidence>
<keyword evidence="4 8" id="KW-0812">Transmembrane</keyword>
<evidence type="ECO:0000256" key="3">
    <source>
        <dbReference type="ARBA" id="ARBA00022679"/>
    </source>
</evidence>
<feature type="transmembrane region" description="Helical" evidence="8">
    <location>
        <begin position="42"/>
        <end position="61"/>
    </location>
</feature>
<evidence type="ECO:0000313" key="10">
    <source>
        <dbReference type="Proteomes" id="UP001412067"/>
    </source>
</evidence>
<comment type="caution">
    <text evidence="9">The sequence shown here is derived from an EMBL/GenBank/DDBJ whole genome shotgun (WGS) entry which is preliminary data.</text>
</comment>
<evidence type="ECO:0000256" key="8">
    <source>
        <dbReference type="SAM" id="Phobius"/>
    </source>
</evidence>
<reference evidence="9 10" key="1">
    <citation type="journal article" date="2022" name="Nat. Plants">
        <title>Genomes of leafy and leafless Platanthera orchids illuminate the evolution of mycoheterotrophy.</title>
        <authorList>
            <person name="Li M.H."/>
            <person name="Liu K.W."/>
            <person name="Li Z."/>
            <person name="Lu H.C."/>
            <person name="Ye Q.L."/>
            <person name="Zhang D."/>
            <person name="Wang J.Y."/>
            <person name="Li Y.F."/>
            <person name="Zhong Z.M."/>
            <person name="Liu X."/>
            <person name="Yu X."/>
            <person name="Liu D.K."/>
            <person name="Tu X.D."/>
            <person name="Liu B."/>
            <person name="Hao Y."/>
            <person name="Liao X.Y."/>
            <person name="Jiang Y.T."/>
            <person name="Sun W.H."/>
            <person name="Chen J."/>
            <person name="Chen Y.Q."/>
            <person name="Ai Y."/>
            <person name="Zhai J.W."/>
            <person name="Wu S.S."/>
            <person name="Zhou Z."/>
            <person name="Hsiao Y.Y."/>
            <person name="Wu W.L."/>
            <person name="Chen Y.Y."/>
            <person name="Lin Y.F."/>
            <person name="Hsu J.L."/>
            <person name="Li C.Y."/>
            <person name="Wang Z.W."/>
            <person name="Zhao X."/>
            <person name="Zhong W.Y."/>
            <person name="Ma X.K."/>
            <person name="Ma L."/>
            <person name="Huang J."/>
            <person name="Chen G.Z."/>
            <person name="Huang M.Z."/>
            <person name="Huang L."/>
            <person name="Peng D.H."/>
            <person name="Luo Y.B."/>
            <person name="Zou S.Q."/>
            <person name="Chen S.P."/>
            <person name="Lan S."/>
            <person name="Tsai W.C."/>
            <person name="Van de Peer Y."/>
            <person name="Liu Z.J."/>
        </authorList>
    </citation>
    <scope>NUCLEOTIDE SEQUENCE [LARGE SCALE GENOMIC DNA]</scope>
    <source>
        <strain evidence="9">Lor288</strain>
    </source>
</reference>
<feature type="transmembrane region" description="Helical" evidence="8">
    <location>
        <begin position="20"/>
        <end position="36"/>
    </location>
</feature>
<dbReference type="PANTHER" id="PTHR13301">
    <property type="entry name" value="X-BOX TRANSCRIPTION FACTOR-RELATED"/>
    <property type="match status" value="1"/>
</dbReference>
<organism evidence="9 10">
    <name type="scientific">Platanthera guangdongensis</name>
    <dbReference type="NCBI Taxonomy" id="2320717"/>
    <lineage>
        <taxon>Eukaryota</taxon>
        <taxon>Viridiplantae</taxon>
        <taxon>Streptophyta</taxon>
        <taxon>Embryophyta</taxon>
        <taxon>Tracheophyta</taxon>
        <taxon>Spermatophyta</taxon>
        <taxon>Magnoliopsida</taxon>
        <taxon>Liliopsida</taxon>
        <taxon>Asparagales</taxon>
        <taxon>Orchidaceae</taxon>
        <taxon>Orchidoideae</taxon>
        <taxon>Orchideae</taxon>
        <taxon>Orchidinae</taxon>
        <taxon>Platanthera</taxon>
    </lineage>
</organism>
<evidence type="ECO:0000256" key="4">
    <source>
        <dbReference type="ARBA" id="ARBA00022692"/>
    </source>
</evidence>
<evidence type="ECO:0000256" key="7">
    <source>
        <dbReference type="ARBA" id="ARBA00023316"/>
    </source>
</evidence>
<dbReference type="Pfam" id="PF03552">
    <property type="entry name" value="Cellulose_synt"/>
    <property type="match status" value="1"/>
</dbReference>
<keyword evidence="7" id="KW-0961">Cell wall biogenesis/degradation</keyword>
<keyword evidence="2" id="KW-0328">Glycosyltransferase</keyword>
<accession>A0ABR2N5P1</accession>
<keyword evidence="10" id="KW-1185">Reference proteome</keyword>
<proteinExistence type="predicted"/>
<keyword evidence="3" id="KW-0808">Transferase</keyword>
<evidence type="ECO:0000256" key="6">
    <source>
        <dbReference type="ARBA" id="ARBA00023136"/>
    </source>
</evidence>
<protein>
    <submittedName>
        <fullName evidence="9">Cellulose synthase-like protein G3</fullName>
    </submittedName>
</protein>
<evidence type="ECO:0000256" key="1">
    <source>
        <dbReference type="ARBA" id="ARBA00004308"/>
    </source>
</evidence>
<dbReference type="InterPro" id="IPR005150">
    <property type="entry name" value="Cellulose_synth"/>
</dbReference>
<keyword evidence="6 8" id="KW-0472">Membrane</keyword>
<gene>
    <name evidence="9" type="primary">CSLG3</name>
    <name evidence="9" type="ORF">KSP40_PGU003896</name>
</gene>
<dbReference type="Proteomes" id="UP001412067">
    <property type="component" value="Unassembled WGS sequence"/>
</dbReference>
<keyword evidence="5 8" id="KW-1133">Transmembrane helix</keyword>
<name>A0ABR2N5P1_9ASPA</name>
<comment type="subcellular location">
    <subcellularLocation>
        <location evidence="1">Endomembrane system</location>
    </subcellularLocation>
</comment>
<dbReference type="EMBL" id="JBBWWR010000001">
    <property type="protein sequence ID" value="KAK8971422.1"/>
    <property type="molecule type" value="Genomic_DNA"/>
</dbReference>
<evidence type="ECO:0000256" key="5">
    <source>
        <dbReference type="ARBA" id="ARBA00022989"/>
    </source>
</evidence>